<dbReference type="OrthoDB" id="425681at2759"/>
<sequence>MRLQLRTVWKPFDVLQKIVEILQFFSKLIKHSIYQGILVIGRVNAGNEVNGALLAIMNSKSVSRQARLAIHNGVLIFTLMNILYPTSSHQVCELHLPPSGAFTQPPKCPIRFLMIHHFSIELVIHDVASYELEIRGERVARAEVYSLKFKFAPSWLLIIPEVLVSPLLISLRDIVRHHPQSLYCRLRVSTYRDACTLSSAGQELLKAVIISAITYP</sequence>
<dbReference type="Proteomes" id="UP000299102">
    <property type="component" value="Unassembled WGS sequence"/>
</dbReference>
<accession>A0A4C1Z916</accession>
<reference evidence="1 2" key="1">
    <citation type="journal article" date="2019" name="Commun. Biol.">
        <title>The bagworm genome reveals a unique fibroin gene that provides high tensile strength.</title>
        <authorList>
            <person name="Kono N."/>
            <person name="Nakamura H."/>
            <person name="Ohtoshi R."/>
            <person name="Tomita M."/>
            <person name="Numata K."/>
            <person name="Arakawa K."/>
        </authorList>
    </citation>
    <scope>NUCLEOTIDE SEQUENCE [LARGE SCALE GENOMIC DNA]</scope>
</reference>
<keyword evidence="2" id="KW-1185">Reference proteome</keyword>
<name>A0A4C1Z916_EUMVA</name>
<evidence type="ECO:0000313" key="2">
    <source>
        <dbReference type="Proteomes" id="UP000299102"/>
    </source>
</evidence>
<dbReference type="EMBL" id="BGZK01001607">
    <property type="protein sequence ID" value="GBP83147.1"/>
    <property type="molecule type" value="Genomic_DNA"/>
</dbReference>
<proteinExistence type="predicted"/>
<protein>
    <submittedName>
        <fullName evidence="1">Uncharacterized protein</fullName>
    </submittedName>
</protein>
<organism evidence="1 2">
    <name type="scientific">Eumeta variegata</name>
    <name type="common">Bagworm moth</name>
    <name type="synonym">Eumeta japonica</name>
    <dbReference type="NCBI Taxonomy" id="151549"/>
    <lineage>
        <taxon>Eukaryota</taxon>
        <taxon>Metazoa</taxon>
        <taxon>Ecdysozoa</taxon>
        <taxon>Arthropoda</taxon>
        <taxon>Hexapoda</taxon>
        <taxon>Insecta</taxon>
        <taxon>Pterygota</taxon>
        <taxon>Neoptera</taxon>
        <taxon>Endopterygota</taxon>
        <taxon>Lepidoptera</taxon>
        <taxon>Glossata</taxon>
        <taxon>Ditrysia</taxon>
        <taxon>Tineoidea</taxon>
        <taxon>Psychidae</taxon>
        <taxon>Oiketicinae</taxon>
        <taxon>Eumeta</taxon>
    </lineage>
</organism>
<dbReference type="AlphaFoldDB" id="A0A4C1Z916"/>
<comment type="caution">
    <text evidence="1">The sequence shown here is derived from an EMBL/GenBank/DDBJ whole genome shotgun (WGS) entry which is preliminary data.</text>
</comment>
<gene>
    <name evidence="1" type="ORF">EVAR_66905_1</name>
</gene>
<evidence type="ECO:0000313" key="1">
    <source>
        <dbReference type="EMBL" id="GBP83147.1"/>
    </source>
</evidence>